<dbReference type="SMART" id="SM00363">
    <property type="entry name" value="S4"/>
    <property type="match status" value="1"/>
</dbReference>
<dbReference type="Proteomes" id="UP000239907">
    <property type="component" value="Unassembled WGS sequence"/>
</dbReference>
<dbReference type="InterPro" id="IPR002942">
    <property type="entry name" value="S4_RNA-bd"/>
</dbReference>
<keyword evidence="5" id="KW-0489">Methyltransferase</keyword>
<accession>A0A2S7TYI9</accession>
<evidence type="ECO:0000256" key="3">
    <source>
        <dbReference type="PROSITE-ProRule" id="PRU00182"/>
    </source>
</evidence>
<dbReference type="GO" id="GO:0008168">
    <property type="term" value="F:methyltransferase activity"/>
    <property type="evidence" value="ECO:0007669"/>
    <property type="project" value="UniProtKB-KW"/>
</dbReference>
<dbReference type="NCBIfam" id="TIGR00478">
    <property type="entry name" value="tly"/>
    <property type="match status" value="1"/>
</dbReference>
<dbReference type="PROSITE" id="PS50889">
    <property type="entry name" value="S4"/>
    <property type="match status" value="1"/>
</dbReference>
<evidence type="ECO:0000313" key="6">
    <source>
        <dbReference type="Proteomes" id="UP000239907"/>
    </source>
</evidence>
<gene>
    <name evidence="5" type="ORF">BSZ32_04430</name>
</gene>
<feature type="domain" description="RNA-binding S4" evidence="4">
    <location>
        <begin position="3"/>
        <end position="67"/>
    </location>
</feature>
<dbReference type="PANTHER" id="PTHR32319:SF0">
    <property type="entry name" value="BACTERIAL HEMOLYSIN-LIKE PROTEIN"/>
    <property type="match status" value="1"/>
</dbReference>
<dbReference type="AlphaFoldDB" id="A0A2S7TYI9"/>
<reference evidence="5 6" key="1">
    <citation type="submission" date="2016-12" db="EMBL/GenBank/DDBJ databases">
        <title>Study of bacterial adaptation to deep sea.</title>
        <authorList>
            <person name="Song J."/>
            <person name="Yoshizawa S."/>
            <person name="Kogure K."/>
        </authorList>
    </citation>
    <scope>NUCLEOTIDE SEQUENCE [LARGE SCALE GENOMIC DNA]</scope>
    <source>
        <strain evidence="5 6">SAORIC-165</strain>
    </source>
</reference>
<dbReference type="CDD" id="cd02440">
    <property type="entry name" value="AdoMet_MTases"/>
    <property type="match status" value="1"/>
</dbReference>
<dbReference type="GO" id="GO:0003723">
    <property type="term" value="F:RNA binding"/>
    <property type="evidence" value="ECO:0007669"/>
    <property type="project" value="UniProtKB-KW"/>
</dbReference>
<dbReference type="PIRSF" id="PIRSF005578">
    <property type="entry name" value="TlyA"/>
    <property type="match status" value="1"/>
</dbReference>
<dbReference type="InterPro" id="IPR029063">
    <property type="entry name" value="SAM-dependent_MTases_sf"/>
</dbReference>
<dbReference type="Gene3D" id="3.10.290.10">
    <property type="entry name" value="RNA-binding S4 domain"/>
    <property type="match status" value="1"/>
</dbReference>
<dbReference type="InterPro" id="IPR047048">
    <property type="entry name" value="TlyA"/>
</dbReference>
<sequence>MKERADALLVSRKLCDSREQAKRLILAGEVLTGTTVVSKPSTKLEVDAHLLVKQKPKYVSRGGLKLEGALKHFDFNPEGLLCLDCGASTGGFTDCLLQAGAVKVHAIDVGTNQLVWKIRSDERVVVKEKFNARHMVPEDIGEQVDLCVTDVSFISLTKILPPLFSVLKPDGHIICLVKPQFELQRDDVGKGGIVRDPELHQKAVDKIRDFVTEALGYQWLDYTTSPITGTDGNVEYLALLSF</sequence>
<keyword evidence="6" id="KW-1185">Reference proteome</keyword>
<dbReference type="OrthoDB" id="9784736at2"/>
<protein>
    <submittedName>
        <fullName evidence="5">TlyA family rRNA (Cytidine-2'-O)-methyltransferase</fullName>
    </submittedName>
</protein>
<dbReference type="PANTHER" id="PTHR32319">
    <property type="entry name" value="BACTERIAL HEMOLYSIN-LIKE PROTEIN"/>
    <property type="match status" value="1"/>
</dbReference>
<keyword evidence="1 3" id="KW-0694">RNA-binding</keyword>
<dbReference type="RefSeq" id="WP_105042310.1">
    <property type="nucleotide sequence ID" value="NZ_MQWA01000001.1"/>
</dbReference>
<dbReference type="InterPro" id="IPR036986">
    <property type="entry name" value="S4_RNA-bd_sf"/>
</dbReference>
<name>A0A2S7TYI9_9BACT</name>
<dbReference type="GO" id="GO:0032259">
    <property type="term" value="P:methylation"/>
    <property type="evidence" value="ECO:0007669"/>
    <property type="project" value="UniProtKB-KW"/>
</dbReference>
<dbReference type="InterPro" id="IPR002877">
    <property type="entry name" value="RNA_MeTrfase_FtsJ_dom"/>
</dbReference>
<dbReference type="Gene3D" id="3.40.50.150">
    <property type="entry name" value="Vaccinia Virus protein VP39"/>
    <property type="match status" value="1"/>
</dbReference>
<evidence type="ECO:0000256" key="2">
    <source>
        <dbReference type="ARBA" id="ARBA00029460"/>
    </source>
</evidence>
<organism evidence="5 6">
    <name type="scientific">Rubritalea profundi</name>
    <dbReference type="NCBI Taxonomy" id="1658618"/>
    <lineage>
        <taxon>Bacteria</taxon>
        <taxon>Pseudomonadati</taxon>
        <taxon>Verrucomicrobiota</taxon>
        <taxon>Verrucomicrobiia</taxon>
        <taxon>Verrucomicrobiales</taxon>
        <taxon>Rubritaleaceae</taxon>
        <taxon>Rubritalea</taxon>
    </lineage>
</organism>
<keyword evidence="5" id="KW-0808">Transferase</keyword>
<dbReference type="Pfam" id="PF01728">
    <property type="entry name" value="FtsJ"/>
    <property type="match status" value="1"/>
</dbReference>
<evidence type="ECO:0000313" key="5">
    <source>
        <dbReference type="EMBL" id="PQJ27819.1"/>
    </source>
</evidence>
<evidence type="ECO:0000259" key="4">
    <source>
        <dbReference type="SMART" id="SM00363"/>
    </source>
</evidence>
<comment type="caution">
    <text evidence="5">The sequence shown here is derived from an EMBL/GenBank/DDBJ whole genome shotgun (WGS) entry which is preliminary data.</text>
</comment>
<evidence type="ECO:0000256" key="1">
    <source>
        <dbReference type="ARBA" id="ARBA00022884"/>
    </source>
</evidence>
<dbReference type="SUPFAM" id="SSF55174">
    <property type="entry name" value="Alpha-L RNA-binding motif"/>
    <property type="match status" value="1"/>
</dbReference>
<dbReference type="SUPFAM" id="SSF53335">
    <property type="entry name" value="S-adenosyl-L-methionine-dependent methyltransferases"/>
    <property type="match status" value="1"/>
</dbReference>
<proteinExistence type="inferred from homology"/>
<comment type="similarity">
    <text evidence="2">Belongs to the TlyA family.</text>
</comment>
<dbReference type="EMBL" id="MQWA01000001">
    <property type="protein sequence ID" value="PQJ27819.1"/>
    <property type="molecule type" value="Genomic_DNA"/>
</dbReference>
<dbReference type="InterPro" id="IPR004538">
    <property type="entry name" value="Hemolysin_A/TlyA"/>
</dbReference>
<dbReference type="Pfam" id="PF01479">
    <property type="entry name" value="S4"/>
    <property type="match status" value="1"/>
</dbReference>
<dbReference type="CDD" id="cd00165">
    <property type="entry name" value="S4"/>
    <property type="match status" value="1"/>
</dbReference>